<evidence type="ECO:0008006" key="3">
    <source>
        <dbReference type="Google" id="ProtNLM"/>
    </source>
</evidence>
<sequence>MDEWNTFTGRLLWAMKRAGRTNQSELARAVGVKPQSVQYLLRADAGAQGSKYTPALAQELAVSSRWLATGEGPPDQIDLLGPHAESKAAAVYAIATGMRAKVTGTVRVSGTGDVERIDLPAGESDGHVLMPLHAPGAHALRVKGNALAPYAKDGQYLLLDAEAEWHPEENLLITLADGRVVLRELLLVRVDTLVVLPLHGGQPEALERSAIKAVVPVVCAVPRSLWRPEEP</sequence>
<dbReference type="Proteomes" id="UP000269265">
    <property type="component" value="Unassembled WGS sequence"/>
</dbReference>
<dbReference type="OrthoDB" id="9150031at2"/>
<dbReference type="InterPro" id="IPR010982">
    <property type="entry name" value="Lambda_DNA-bd_dom_sf"/>
</dbReference>
<dbReference type="EMBL" id="RSED01000024">
    <property type="protein sequence ID" value="RRS02338.1"/>
    <property type="molecule type" value="Genomic_DNA"/>
</dbReference>
<accession>A0A426V6G1</accession>
<gene>
    <name evidence="1" type="ORF">EIP75_21000</name>
</gene>
<name>A0A426V6G1_9BURK</name>
<organism evidence="1 2">
    <name type="scientific">Aquabacterium soli</name>
    <dbReference type="NCBI Taxonomy" id="2493092"/>
    <lineage>
        <taxon>Bacteria</taxon>
        <taxon>Pseudomonadati</taxon>
        <taxon>Pseudomonadota</taxon>
        <taxon>Betaproteobacteria</taxon>
        <taxon>Burkholderiales</taxon>
        <taxon>Aquabacterium</taxon>
    </lineage>
</organism>
<reference evidence="1 2" key="1">
    <citation type="submission" date="2018-12" db="EMBL/GenBank/DDBJ databases">
        <title>The whole draft genome of Aquabacterium sp. SJQ9.</title>
        <authorList>
            <person name="Sun L."/>
            <person name="Gao X."/>
            <person name="Chen W."/>
            <person name="Huang K."/>
        </authorList>
    </citation>
    <scope>NUCLEOTIDE SEQUENCE [LARGE SCALE GENOMIC DNA]</scope>
    <source>
        <strain evidence="1 2">SJQ9</strain>
    </source>
</reference>
<proteinExistence type="predicted"/>
<protein>
    <recommendedName>
        <fullName evidence="3">HTH cro/C1-type domain-containing protein</fullName>
    </recommendedName>
</protein>
<keyword evidence="2" id="KW-1185">Reference proteome</keyword>
<comment type="caution">
    <text evidence="1">The sequence shown here is derived from an EMBL/GenBank/DDBJ whole genome shotgun (WGS) entry which is preliminary data.</text>
</comment>
<evidence type="ECO:0000313" key="2">
    <source>
        <dbReference type="Proteomes" id="UP000269265"/>
    </source>
</evidence>
<dbReference type="Gene3D" id="1.10.260.40">
    <property type="entry name" value="lambda repressor-like DNA-binding domains"/>
    <property type="match status" value="1"/>
</dbReference>
<dbReference type="AlphaFoldDB" id="A0A426V6G1"/>
<dbReference type="RefSeq" id="WP_125245158.1">
    <property type="nucleotide sequence ID" value="NZ_RSED01000024.1"/>
</dbReference>
<evidence type="ECO:0000313" key="1">
    <source>
        <dbReference type="EMBL" id="RRS02338.1"/>
    </source>
</evidence>
<dbReference type="GO" id="GO:0003677">
    <property type="term" value="F:DNA binding"/>
    <property type="evidence" value="ECO:0007669"/>
    <property type="project" value="InterPro"/>
</dbReference>